<name>A0A7L6N3D5_9MOLU</name>
<keyword evidence="6 9" id="KW-0662">Pyridine nucleotide biosynthesis</keyword>
<dbReference type="GO" id="GO:0005829">
    <property type="term" value="C:cytosol"/>
    <property type="evidence" value="ECO:0007669"/>
    <property type="project" value="TreeGrafter"/>
</dbReference>
<dbReference type="InterPro" id="IPR036068">
    <property type="entry name" value="Nicotinate_pribotase-like_C"/>
</dbReference>
<evidence type="ECO:0000256" key="7">
    <source>
        <dbReference type="ARBA" id="ARBA00022679"/>
    </source>
</evidence>
<feature type="domain" description="Nicotinate phosphoribosyltransferase N-terminal" evidence="10">
    <location>
        <begin position="7"/>
        <end position="129"/>
    </location>
</feature>
<evidence type="ECO:0000256" key="2">
    <source>
        <dbReference type="ARBA" id="ARBA00010897"/>
    </source>
</evidence>
<dbReference type="FunFam" id="3.20.20.70:FF:000076">
    <property type="entry name" value="Nicotinate phosphoribosyltransferase"/>
    <property type="match status" value="1"/>
</dbReference>
<dbReference type="PIRSF" id="PIRSF000484">
    <property type="entry name" value="NAPRT"/>
    <property type="match status" value="1"/>
</dbReference>
<dbReference type="Gene3D" id="3.20.140.10">
    <property type="entry name" value="nicotinate phosphoribosyltransferase"/>
    <property type="match status" value="1"/>
</dbReference>
<keyword evidence="4" id="KW-0597">Phosphoprotein</keyword>
<comment type="function">
    <text evidence="9">Catalyzes the first step in the biosynthesis of NAD from nicotinic acid, the ATP-dependent synthesis of beta-nicotinate D-ribonucleotide from nicotinate and 5-phospho-D-ribose 1-phosphate.</text>
</comment>
<evidence type="ECO:0000256" key="6">
    <source>
        <dbReference type="ARBA" id="ARBA00022642"/>
    </source>
</evidence>
<dbReference type="Pfam" id="PF17956">
    <property type="entry name" value="NAPRTase_C"/>
    <property type="match status" value="1"/>
</dbReference>
<dbReference type="GO" id="GO:0004516">
    <property type="term" value="F:nicotinate phosphoribosyltransferase activity"/>
    <property type="evidence" value="ECO:0007669"/>
    <property type="project" value="UniProtKB-UniRule"/>
</dbReference>
<gene>
    <name evidence="12" type="ORF">HF295_03400</name>
</gene>
<evidence type="ECO:0000256" key="4">
    <source>
        <dbReference type="ARBA" id="ARBA00022553"/>
    </source>
</evidence>
<comment type="pathway">
    <text evidence="1 9">Cofactor biosynthesis; NAD(+) biosynthesis; nicotinate D-ribonucleotide from nicotinate: step 1/1.</text>
</comment>
<dbReference type="NCBIfam" id="NF009131">
    <property type="entry name" value="PRK12484.1"/>
    <property type="match status" value="1"/>
</dbReference>
<accession>A0A7L6N3D5</accession>
<dbReference type="InterPro" id="IPR040727">
    <property type="entry name" value="NAPRTase_N"/>
</dbReference>
<dbReference type="Gene3D" id="3.20.20.70">
    <property type="entry name" value="Aldolase class I"/>
    <property type="match status" value="1"/>
</dbReference>
<feature type="domain" description="Nicotinate phosphoribosyltransferase C-terminal" evidence="11">
    <location>
        <begin position="358"/>
        <end position="466"/>
    </location>
</feature>
<dbReference type="EC" id="6.3.4.21" evidence="3 9"/>
<proteinExistence type="inferred from homology"/>
<evidence type="ECO:0000259" key="10">
    <source>
        <dbReference type="Pfam" id="PF17767"/>
    </source>
</evidence>
<dbReference type="NCBIfam" id="NF006695">
    <property type="entry name" value="PRK09243.1-2"/>
    <property type="match status" value="1"/>
</dbReference>
<dbReference type="CDD" id="cd01570">
    <property type="entry name" value="NAPRTase_A"/>
    <property type="match status" value="1"/>
</dbReference>
<dbReference type="PANTHER" id="PTHR11098">
    <property type="entry name" value="NICOTINATE PHOSPHORIBOSYLTRANSFERASE"/>
    <property type="match status" value="1"/>
</dbReference>
<dbReference type="SUPFAM" id="SSF54675">
    <property type="entry name" value="Nicotinate/Quinolinate PRTase N-terminal domain-like"/>
    <property type="match status" value="1"/>
</dbReference>
<keyword evidence="13" id="KW-1185">Reference proteome</keyword>
<dbReference type="AlphaFoldDB" id="A0A7L6N3D5"/>
<dbReference type="SUPFAM" id="SSF51690">
    <property type="entry name" value="Nicotinate/Quinolinate PRTase C-terminal domain-like"/>
    <property type="match status" value="1"/>
</dbReference>
<comment type="PTM">
    <text evidence="9">Transiently phosphorylated on a His residue during the reaction cycle. Phosphorylation strongly increases the affinity for substrates and increases the rate of nicotinate D-ribonucleotide production. Dephosphorylation regenerates the low-affinity form of the enzyme, leading to product release.</text>
</comment>
<sequence>MNKAMVIDFYELTMANGYFESGMKDQIAYFDLYYRKNPDGGGYALFAGLETIMDFIDDLSFDDEDIEFLKSKKMFSEGFLKYLRNFKFSGDIYSFKEGSIIFPNEPIVTIKAPIIEAQILETYLLQVINHQTLIATKASRIKYAAKGRTVIEMGARRAQGLTASLNGARAAYIGGIDATSNVISDQVYGVPSGGTMAHSWIQMFDSEYEAFKTYANIYPNHSTFLLDTYDTLSSGVPNAIRVIKEVLIPKGVKKYSVRIDSGDLTYLSKATRKLLDQAGLENCTITVSNSLDERIIKDLLIQGAPIDIFGVGERLITAKSDPVFGSVYKLVAIEENNEIVPKIKISDNVEKITTPHFKTVWRIMDEEGHFDADLISLDSEKLNTKKPLTIFDPINIWKQKTFDNYQLIQMHEIIYENGQRVYERPSLKEIRDFAQNQLNSLWPEVRRFDFPHQYYVDLSKALWKIKNKMIEDLRG</sequence>
<dbReference type="EMBL" id="CP051151">
    <property type="protein sequence ID" value="QLY39952.1"/>
    <property type="molecule type" value="Genomic_DNA"/>
</dbReference>
<evidence type="ECO:0000256" key="1">
    <source>
        <dbReference type="ARBA" id="ARBA00004952"/>
    </source>
</evidence>
<dbReference type="GO" id="GO:0047280">
    <property type="term" value="F:nicotinamide phosphoribosyltransferase activity"/>
    <property type="evidence" value="ECO:0007669"/>
    <property type="project" value="UniProtKB-ARBA"/>
</dbReference>
<dbReference type="GO" id="GO:0034355">
    <property type="term" value="P:NAD+ biosynthetic process via the salvage pathway"/>
    <property type="evidence" value="ECO:0007669"/>
    <property type="project" value="TreeGrafter"/>
</dbReference>
<dbReference type="PANTHER" id="PTHR11098:SF1">
    <property type="entry name" value="NICOTINATE PHOSPHORIBOSYLTRANSFERASE"/>
    <property type="match status" value="1"/>
</dbReference>
<evidence type="ECO:0000256" key="8">
    <source>
        <dbReference type="ARBA" id="ARBA00048668"/>
    </source>
</evidence>
<dbReference type="UniPathway" id="UPA00253">
    <property type="reaction ID" value="UER00457"/>
</dbReference>
<dbReference type="InterPro" id="IPR007229">
    <property type="entry name" value="Nic_PRibTrfase-Fam"/>
</dbReference>
<evidence type="ECO:0000256" key="5">
    <source>
        <dbReference type="ARBA" id="ARBA00022598"/>
    </source>
</evidence>
<dbReference type="InterPro" id="IPR013785">
    <property type="entry name" value="Aldolase_TIM"/>
</dbReference>
<comment type="catalytic activity">
    <reaction evidence="8 9">
        <text>5-phospho-alpha-D-ribose 1-diphosphate + nicotinate + ATP + H2O = nicotinate beta-D-ribonucleotide + ADP + phosphate + diphosphate</text>
        <dbReference type="Rhea" id="RHEA:36163"/>
        <dbReference type="ChEBI" id="CHEBI:15377"/>
        <dbReference type="ChEBI" id="CHEBI:30616"/>
        <dbReference type="ChEBI" id="CHEBI:32544"/>
        <dbReference type="ChEBI" id="CHEBI:33019"/>
        <dbReference type="ChEBI" id="CHEBI:43474"/>
        <dbReference type="ChEBI" id="CHEBI:57502"/>
        <dbReference type="ChEBI" id="CHEBI:58017"/>
        <dbReference type="ChEBI" id="CHEBI:456216"/>
        <dbReference type="EC" id="6.3.4.21"/>
    </reaction>
</comment>
<keyword evidence="5 9" id="KW-0436">Ligase</keyword>
<evidence type="ECO:0000313" key="13">
    <source>
        <dbReference type="Proteomes" id="UP000512167"/>
    </source>
</evidence>
<dbReference type="Proteomes" id="UP000512167">
    <property type="component" value="Chromosome"/>
</dbReference>
<organism evidence="12 13">
    <name type="scientific">Hujiaoplasma nucleasis</name>
    <dbReference type="NCBI Taxonomy" id="2725268"/>
    <lineage>
        <taxon>Bacteria</taxon>
        <taxon>Bacillati</taxon>
        <taxon>Mycoplasmatota</taxon>
        <taxon>Mollicutes</taxon>
        <taxon>Candidatus Izemoplasmatales</taxon>
        <taxon>Hujiaoplasmataceae</taxon>
        <taxon>Hujiaoplasma</taxon>
    </lineage>
</organism>
<dbReference type="NCBIfam" id="TIGR01513">
    <property type="entry name" value="NAPRTase_put"/>
    <property type="match status" value="1"/>
</dbReference>
<keyword evidence="7 9" id="KW-0808">Transferase</keyword>
<evidence type="ECO:0000313" key="12">
    <source>
        <dbReference type="EMBL" id="QLY39952.1"/>
    </source>
</evidence>
<reference evidence="12 13" key="1">
    <citation type="submission" date="2020-04" db="EMBL/GenBank/DDBJ databases">
        <authorList>
            <person name="Zheng R.K."/>
            <person name="Sun C.M."/>
        </authorList>
    </citation>
    <scope>NUCLEOTIDE SEQUENCE [LARGE SCALE GENOMIC DNA]</scope>
    <source>
        <strain evidence="13">zrk29</strain>
    </source>
</reference>
<dbReference type="KEGG" id="tbk:HF295_03400"/>
<evidence type="ECO:0000256" key="3">
    <source>
        <dbReference type="ARBA" id="ARBA00013236"/>
    </source>
</evidence>
<evidence type="ECO:0000256" key="9">
    <source>
        <dbReference type="RuleBase" id="RU365100"/>
    </source>
</evidence>
<comment type="similarity">
    <text evidence="2 9">Belongs to the NAPRTase family.</text>
</comment>
<keyword evidence="12" id="KW-0328">Glycosyltransferase</keyword>
<dbReference type="InterPro" id="IPR006405">
    <property type="entry name" value="Nic_PRibTrfase_pncB"/>
</dbReference>
<dbReference type="Pfam" id="PF17767">
    <property type="entry name" value="NAPRTase_N"/>
    <property type="match status" value="1"/>
</dbReference>
<protein>
    <recommendedName>
        <fullName evidence="3 9">Nicotinate phosphoribosyltransferase</fullName>
        <ecNumber evidence="3 9">6.3.4.21</ecNumber>
    </recommendedName>
</protein>
<dbReference type="InterPro" id="IPR041619">
    <property type="entry name" value="NAPRTase_C"/>
</dbReference>
<evidence type="ECO:0000259" key="11">
    <source>
        <dbReference type="Pfam" id="PF17956"/>
    </source>
</evidence>